<dbReference type="RefSeq" id="WP_062044230.1">
    <property type="nucleotide sequence ID" value="NZ_DF968183.1"/>
</dbReference>
<keyword evidence="6" id="KW-1185">Reference proteome</keyword>
<evidence type="ECO:0000256" key="1">
    <source>
        <dbReference type="ARBA" id="ARBA00000830"/>
    </source>
</evidence>
<name>A0A0S7C5S2_9BACT</name>
<dbReference type="Gene3D" id="3.40.50.1000">
    <property type="entry name" value="HAD superfamily/HAD-like"/>
    <property type="match status" value="1"/>
</dbReference>
<accession>A0A0S7C5S2</accession>
<evidence type="ECO:0000256" key="3">
    <source>
        <dbReference type="ARBA" id="ARBA00006171"/>
    </source>
</evidence>
<comment type="pathway">
    <text evidence="2">Organic acid metabolism; glycolate biosynthesis; glycolate from 2-phosphoglycolate: step 1/1.</text>
</comment>
<protein>
    <recommendedName>
        <fullName evidence="4">phosphoglycolate phosphatase</fullName>
        <ecNumber evidence="4">3.1.3.18</ecNumber>
    </recommendedName>
</protein>
<sequence>MKNLKESGLSPVRNIIWDFNGTLLNDLDICIDSINTLLERRSLSRLDRKRYLEIFTFPVRDYYSIAGFNFEKESFETVAVEFMDLYLDKVSGSPLHQGVKEVLMHFTGKGFRQIILSAMEQEELTKLVRKNGIAPFFERVFGISDHLGGGKLGLAGRAITATGFIPEQSCLIGDTLHDAEVAEKLGIACILIADGHQSEKRLRASGHPVLQSVTELTSVLSG</sequence>
<dbReference type="EMBL" id="DF968183">
    <property type="protein sequence ID" value="GAP44624.1"/>
    <property type="molecule type" value="Genomic_DNA"/>
</dbReference>
<proteinExistence type="inferred from homology"/>
<dbReference type="Proteomes" id="UP000053091">
    <property type="component" value="Unassembled WGS sequence"/>
</dbReference>
<dbReference type="SFLD" id="SFLDG01129">
    <property type="entry name" value="C1.5:_HAD__Beta-PGM__Phosphata"/>
    <property type="match status" value="1"/>
</dbReference>
<evidence type="ECO:0000256" key="4">
    <source>
        <dbReference type="ARBA" id="ARBA00013078"/>
    </source>
</evidence>
<dbReference type="Gene3D" id="1.10.150.240">
    <property type="entry name" value="Putative phosphatase, domain 2"/>
    <property type="match status" value="1"/>
</dbReference>
<dbReference type="InterPro" id="IPR041492">
    <property type="entry name" value="HAD_2"/>
</dbReference>
<dbReference type="InterPro" id="IPR036412">
    <property type="entry name" value="HAD-like_sf"/>
</dbReference>
<dbReference type="SUPFAM" id="SSF56784">
    <property type="entry name" value="HAD-like"/>
    <property type="match status" value="1"/>
</dbReference>
<dbReference type="Pfam" id="PF13419">
    <property type="entry name" value="HAD_2"/>
    <property type="match status" value="1"/>
</dbReference>
<comment type="similarity">
    <text evidence="3">Belongs to the HAD-like hydrolase superfamily. CbbY/CbbZ/Gph/YieH family.</text>
</comment>
<dbReference type="InterPro" id="IPR023198">
    <property type="entry name" value="PGP-like_dom2"/>
</dbReference>
<dbReference type="PANTHER" id="PTHR43434:SF1">
    <property type="entry name" value="PHOSPHOGLYCOLATE PHOSPHATASE"/>
    <property type="match status" value="1"/>
</dbReference>
<organism evidence="5">
    <name type="scientific">Lentimicrobium saccharophilum</name>
    <dbReference type="NCBI Taxonomy" id="1678841"/>
    <lineage>
        <taxon>Bacteria</taxon>
        <taxon>Pseudomonadati</taxon>
        <taxon>Bacteroidota</taxon>
        <taxon>Bacteroidia</taxon>
        <taxon>Bacteroidales</taxon>
        <taxon>Lentimicrobiaceae</taxon>
        <taxon>Lentimicrobium</taxon>
    </lineage>
</organism>
<dbReference type="PROSITE" id="PS01228">
    <property type="entry name" value="COF_1"/>
    <property type="match status" value="1"/>
</dbReference>
<evidence type="ECO:0000313" key="6">
    <source>
        <dbReference type="Proteomes" id="UP000053091"/>
    </source>
</evidence>
<gene>
    <name evidence="5" type="ORF">TBC1_12434</name>
</gene>
<evidence type="ECO:0000313" key="5">
    <source>
        <dbReference type="EMBL" id="GAP44624.1"/>
    </source>
</evidence>
<dbReference type="STRING" id="1678841.TBC1_12434"/>
<dbReference type="GO" id="GO:0005829">
    <property type="term" value="C:cytosol"/>
    <property type="evidence" value="ECO:0007669"/>
    <property type="project" value="TreeGrafter"/>
</dbReference>
<evidence type="ECO:0000256" key="2">
    <source>
        <dbReference type="ARBA" id="ARBA00004818"/>
    </source>
</evidence>
<dbReference type="AlphaFoldDB" id="A0A0S7C5S2"/>
<reference evidence="5" key="1">
    <citation type="journal article" date="2015" name="Genome Announc.">
        <title>Draft Genome Sequence of Bacteroidales Strain TBC1, a Novel Isolate from a Methanogenic Wastewater Treatment System.</title>
        <authorList>
            <person name="Tourlousse D.M."/>
            <person name="Matsuura N."/>
            <person name="Sun L."/>
            <person name="Toyonaga M."/>
            <person name="Kuroda K."/>
            <person name="Ohashi A."/>
            <person name="Cruz R."/>
            <person name="Yamaguchi T."/>
            <person name="Sekiguchi Y."/>
        </authorList>
    </citation>
    <scope>NUCLEOTIDE SEQUENCE [LARGE SCALE GENOMIC DNA]</scope>
    <source>
        <strain evidence="5">TBC1</strain>
    </source>
</reference>
<dbReference type="EC" id="3.1.3.18" evidence="4"/>
<dbReference type="InterPro" id="IPR023214">
    <property type="entry name" value="HAD_sf"/>
</dbReference>
<dbReference type="SFLD" id="SFLDS00003">
    <property type="entry name" value="Haloacid_Dehalogenase"/>
    <property type="match status" value="1"/>
</dbReference>
<dbReference type="PANTHER" id="PTHR43434">
    <property type="entry name" value="PHOSPHOGLYCOLATE PHOSPHATASE"/>
    <property type="match status" value="1"/>
</dbReference>
<dbReference type="OrthoDB" id="9807630at2"/>
<dbReference type="GO" id="GO:0006281">
    <property type="term" value="P:DNA repair"/>
    <property type="evidence" value="ECO:0007669"/>
    <property type="project" value="TreeGrafter"/>
</dbReference>
<comment type="catalytic activity">
    <reaction evidence="1">
        <text>2-phosphoglycolate + H2O = glycolate + phosphate</text>
        <dbReference type="Rhea" id="RHEA:14369"/>
        <dbReference type="ChEBI" id="CHEBI:15377"/>
        <dbReference type="ChEBI" id="CHEBI:29805"/>
        <dbReference type="ChEBI" id="CHEBI:43474"/>
        <dbReference type="ChEBI" id="CHEBI:58033"/>
        <dbReference type="EC" id="3.1.3.18"/>
    </reaction>
</comment>
<dbReference type="InterPro" id="IPR050155">
    <property type="entry name" value="HAD-like_hydrolase_sf"/>
</dbReference>
<dbReference type="GO" id="GO:0008967">
    <property type="term" value="F:phosphoglycolate phosphatase activity"/>
    <property type="evidence" value="ECO:0007669"/>
    <property type="project" value="UniProtKB-EC"/>
</dbReference>